<dbReference type="GO" id="GO:0003700">
    <property type="term" value="F:DNA-binding transcription factor activity"/>
    <property type="evidence" value="ECO:0007669"/>
    <property type="project" value="TreeGrafter"/>
</dbReference>
<keyword evidence="3" id="KW-0804">Transcription</keyword>
<dbReference type="InterPro" id="IPR050397">
    <property type="entry name" value="Env_Response_Regulators"/>
</dbReference>
<dbReference type="InterPro" id="IPR014710">
    <property type="entry name" value="RmlC-like_jellyroll"/>
</dbReference>
<gene>
    <name evidence="6" type="ORF">HYX28_10185</name>
</gene>
<evidence type="ECO:0000313" key="6">
    <source>
        <dbReference type="EMBL" id="MBI2679138.1"/>
    </source>
</evidence>
<dbReference type="SMART" id="SM00100">
    <property type="entry name" value="cNMP"/>
    <property type="match status" value="1"/>
</dbReference>
<dbReference type="Gene3D" id="2.60.120.10">
    <property type="entry name" value="Jelly Rolls"/>
    <property type="match status" value="1"/>
</dbReference>
<dbReference type="PROSITE" id="PS51063">
    <property type="entry name" value="HTH_CRP_2"/>
    <property type="match status" value="1"/>
</dbReference>
<dbReference type="GO" id="GO:0003677">
    <property type="term" value="F:DNA binding"/>
    <property type="evidence" value="ECO:0007669"/>
    <property type="project" value="UniProtKB-KW"/>
</dbReference>
<evidence type="ECO:0000256" key="1">
    <source>
        <dbReference type="ARBA" id="ARBA00023015"/>
    </source>
</evidence>
<evidence type="ECO:0000259" key="4">
    <source>
        <dbReference type="PROSITE" id="PS50042"/>
    </source>
</evidence>
<feature type="domain" description="Cyclic nucleotide-binding" evidence="4">
    <location>
        <begin position="18"/>
        <end position="93"/>
    </location>
</feature>
<keyword evidence="2" id="KW-0238">DNA-binding</keyword>
<protein>
    <submittedName>
        <fullName evidence="6">Crp/Fnr family transcriptional regulator</fullName>
    </submittedName>
</protein>
<dbReference type="InterPro" id="IPR000595">
    <property type="entry name" value="cNMP-bd_dom"/>
</dbReference>
<accession>A0A932EQR0</accession>
<comment type="caution">
    <text evidence="6">The sequence shown here is derived from an EMBL/GenBank/DDBJ whole genome shotgun (WGS) entry which is preliminary data.</text>
</comment>
<reference evidence="6" key="1">
    <citation type="submission" date="2020-07" db="EMBL/GenBank/DDBJ databases">
        <title>Huge and variable diversity of episymbiotic CPR bacteria and DPANN archaea in groundwater ecosystems.</title>
        <authorList>
            <person name="He C.Y."/>
            <person name="Keren R."/>
            <person name="Whittaker M."/>
            <person name="Farag I.F."/>
            <person name="Doudna J."/>
            <person name="Cate J.H.D."/>
            <person name="Banfield J.F."/>
        </authorList>
    </citation>
    <scope>NUCLEOTIDE SEQUENCE</scope>
    <source>
        <strain evidence="6">NC_groundwater_580_Pr5_B-0.1um_64_19</strain>
    </source>
</reference>
<dbReference type="AlphaFoldDB" id="A0A932EQR0"/>
<dbReference type="InterPro" id="IPR036390">
    <property type="entry name" value="WH_DNA-bd_sf"/>
</dbReference>
<dbReference type="Proteomes" id="UP000779809">
    <property type="component" value="Unassembled WGS sequence"/>
</dbReference>
<organism evidence="6 7">
    <name type="scientific">Candidatus Korobacter versatilis</name>
    <dbReference type="NCBI Taxonomy" id="658062"/>
    <lineage>
        <taxon>Bacteria</taxon>
        <taxon>Pseudomonadati</taxon>
        <taxon>Acidobacteriota</taxon>
        <taxon>Terriglobia</taxon>
        <taxon>Terriglobales</taxon>
        <taxon>Candidatus Korobacteraceae</taxon>
        <taxon>Candidatus Korobacter</taxon>
    </lineage>
</organism>
<dbReference type="InterPro" id="IPR018490">
    <property type="entry name" value="cNMP-bd_dom_sf"/>
</dbReference>
<keyword evidence="1" id="KW-0805">Transcription regulation</keyword>
<dbReference type="EMBL" id="JACPNR010000012">
    <property type="protein sequence ID" value="MBI2679138.1"/>
    <property type="molecule type" value="Genomic_DNA"/>
</dbReference>
<name>A0A932EQR0_9BACT</name>
<dbReference type="PROSITE" id="PS50042">
    <property type="entry name" value="CNMP_BINDING_3"/>
    <property type="match status" value="1"/>
</dbReference>
<dbReference type="PANTHER" id="PTHR24567">
    <property type="entry name" value="CRP FAMILY TRANSCRIPTIONAL REGULATORY PROTEIN"/>
    <property type="match status" value="1"/>
</dbReference>
<dbReference type="Pfam" id="PF00027">
    <property type="entry name" value="cNMP_binding"/>
    <property type="match status" value="1"/>
</dbReference>
<sequence>MAKANGKHNGKHNGDNLLLGRVTAESYARLAPNLSEVALEHGDVLYRADDAQEWIYFPAKGTLISLLAVTEEGETVEVAITGREGMLGIAGVLGAGRSNHDSMVQNGGNAWRARAEHVRAAMEEDAEFRGLILRYVHVIFLHAAQTALCNRLHSVEERLARWMLSTQDRVEAPEFYMTHELLAKMLGARRASVSLTAAVLQKAGMLRYRRGHMIIMDRKALEGTACACYGEMRAEMQKFYDKR</sequence>
<dbReference type="Pfam" id="PF13545">
    <property type="entry name" value="HTH_Crp_2"/>
    <property type="match status" value="1"/>
</dbReference>
<evidence type="ECO:0000256" key="2">
    <source>
        <dbReference type="ARBA" id="ARBA00023125"/>
    </source>
</evidence>
<dbReference type="CDD" id="cd00038">
    <property type="entry name" value="CAP_ED"/>
    <property type="match status" value="1"/>
</dbReference>
<feature type="domain" description="HTH crp-type" evidence="5">
    <location>
        <begin position="153"/>
        <end position="219"/>
    </location>
</feature>
<dbReference type="SUPFAM" id="SSF46785">
    <property type="entry name" value="Winged helix' DNA-binding domain"/>
    <property type="match status" value="1"/>
</dbReference>
<dbReference type="PANTHER" id="PTHR24567:SF74">
    <property type="entry name" value="HTH-TYPE TRANSCRIPTIONAL REGULATOR ARCR"/>
    <property type="match status" value="1"/>
</dbReference>
<evidence type="ECO:0000256" key="3">
    <source>
        <dbReference type="ARBA" id="ARBA00023163"/>
    </source>
</evidence>
<dbReference type="SUPFAM" id="SSF51206">
    <property type="entry name" value="cAMP-binding domain-like"/>
    <property type="match status" value="1"/>
</dbReference>
<dbReference type="InterPro" id="IPR012318">
    <property type="entry name" value="HTH_CRP"/>
</dbReference>
<evidence type="ECO:0000259" key="5">
    <source>
        <dbReference type="PROSITE" id="PS51063"/>
    </source>
</evidence>
<proteinExistence type="predicted"/>
<dbReference type="GO" id="GO:0005829">
    <property type="term" value="C:cytosol"/>
    <property type="evidence" value="ECO:0007669"/>
    <property type="project" value="TreeGrafter"/>
</dbReference>
<evidence type="ECO:0000313" key="7">
    <source>
        <dbReference type="Proteomes" id="UP000779809"/>
    </source>
</evidence>